<sequence length="274" mass="29488">MGELPSSPPPTAVLPVVFVDGDQSVDLGPVTVQPSLGVRKLQAVVADRVGVAPQQILASLARPRRARRVPLEEGTDLAAAVAREGSGCYILAVLRRSRRERRGGRSRREKKAAAAAAAAATPAATQERTILKRLPPTDLASLASTPSPAGMFGVWDYEAQLQELQRQREWYLMHTAAADPYFPLAPEREDPPLWSARPLRQGTSPSSCPECEAAAAMMREPGFHWCVRDAVTVGFRSPVGPIERPAKKSPSPSPPPLPPSPGRLAPFIGMMPVY</sequence>
<dbReference type="OrthoDB" id="778072at2759"/>
<evidence type="ECO:0000313" key="4">
    <source>
        <dbReference type="Proteomes" id="UP000479710"/>
    </source>
</evidence>
<dbReference type="AlphaFoldDB" id="A0A6G1D6L1"/>
<name>A0A6G1D6L1_9ORYZ</name>
<protein>
    <recommendedName>
        <fullName evidence="2">DUF7138 domain-containing protein</fullName>
    </recommendedName>
</protein>
<dbReference type="Proteomes" id="UP000479710">
    <property type="component" value="Unassembled WGS sequence"/>
</dbReference>
<dbReference type="EMBL" id="SPHZ02000007">
    <property type="protein sequence ID" value="KAF0908435.1"/>
    <property type="molecule type" value="Genomic_DNA"/>
</dbReference>
<evidence type="ECO:0000256" key="1">
    <source>
        <dbReference type="SAM" id="MobiDB-lite"/>
    </source>
</evidence>
<feature type="region of interest" description="Disordered" evidence="1">
    <location>
        <begin position="239"/>
        <end position="265"/>
    </location>
</feature>
<feature type="compositionally biased region" description="Basic residues" evidence="1">
    <location>
        <begin position="100"/>
        <end position="110"/>
    </location>
</feature>
<evidence type="ECO:0000259" key="2">
    <source>
        <dbReference type="Pfam" id="PF23596"/>
    </source>
</evidence>
<accession>A0A6G1D6L1</accession>
<proteinExistence type="predicted"/>
<dbReference type="PANTHER" id="PTHR36351">
    <property type="entry name" value="EMBRYO SAC DEVELOPMENT ARREST 12"/>
    <property type="match status" value="1"/>
</dbReference>
<feature type="domain" description="DUF7138" evidence="2">
    <location>
        <begin position="12"/>
        <end position="90"/>
    </location>
</feature>
<dbReference type="InterPro" id="IPR055562">
    <property type="entry name" value="DUF7138"/>
</dbReference>
<evidence type="ECO:0000313" key="3">
    <source>
        <dbReference type="EMBL" id="KAF0908435.1"/>
    </source>
</evidence>
<organism evidence="3 4">
    <name type="scientific">Oryza meyeriana var. granulata</name>
    <dbReference type="NCBI Taxonomy" id="110450"/>
    <lineage>
        <taxon>Eukaryota</taxon>
        <taxon>Viridiplantae</taxon>
        <taxon>Streptophyta</taxon>
        <taxon>Embryophyta</taxon>
        <taxon>Tracheophyta</taxon>
        <taxon>Spermatophyta</taxon>
        <taxon>Magnoliopsida</taxon>
        <taxon>Liliopsida</taxon>
        <taxon>Poales</taxon>
        <taxon>Poaceae</taxon>
        <taxon>BOP clade</taxon>
        <taxon>Oryzoideae</taxon>
        <taxon>Oryzeae</taxon>
        <taxon>Oryzinae</taxon>
        <taxon>Oryza</taxon>
        <taxon>Oryza meyeriana</taxon>
    </lineage>
</organism>
<comment type="caution">
    <text evidence="3">The sequence shown here is derived from an EMBL/GenBank/DDBJ whole genome shotgun (WGS) entry which is preliminary data.</text>
</comment>
<dbReference type="Pfam" id="PF23596">
    <property type="entry name" value="DUF7138"/>
    <property type="match status" value="1"/>
</dbReference>
<dbReference type="PANTHER" id="PTHR36351:SF1">
    <property type="entry name" value="EMBRYO SAC DEVELOPMENT ARREST 12"/>
    <property type="match status" value="1"/>
</dbReference>
<gene>
    <name evidence="3" type="ORF">E2562_025409</name>
</gene>
<feature type="compositionally biased region" description="Pro residues" evidence="1">
    <location>
        <begin position="251"/>
        <end position="261"/>
    </location>
</feature>
<feature type="region of interest" description="Disordered" evidence="1">
    <location>
        <begin position="100"/>
        <end position="132"/>
    </location>
</feature>
<reference evidence="3 4" key="1">
    <citation type="submission" date="2019-11" db="EMBL/GenBank/DDBJ databases">
        <title>Whole genome sequence of Oryza granulata.</title>
        <authorList>
            <person name="Li W."/>
        </authorList>
    </citation>
    <scope>NUCLEOTIDE SEQUENCE [LARGE SCALE GENOMIC DNA]</scope>
    <source>
        <strain evidence="4">cv. Menghai</strain>
        <tissue evidence="3">Leaf</tissue>
    </source>
</reference>
<keyword evidence="4" id="KW-1185">Reference proteome</keyword>